<gene>
    <name evidence="2" type="ORF">EOD42_19095</name>
</gene>
<accession>A0A437M3P2</accession>
<dbReference type="EMBL" id="SACL01000007">
    <property type="protein sequence ID" value="RVT92319.1"/>
    <property type="molecule type" value="Genomic_DNA"/>
</dbReference>
<organism evidence="2 3">
    <name type="scientific">Rhodovarius crocodyli</name>
    <dbReference type="NCBI Taxonomy" id="1979269"/>
    <lineage>
        <taxon>Bacteria</taxon>
        <taxon>Pseudomonadati</taxon>
        <taxon>Pseudomonadota</taxon>
        <taxon>Alphaproteobacteria</taxon>
        <taxon>Acetobacterales</taxon>
        <taxon>Roseomonadaceae</taxon>
        <taxon>Rhodovarius</taxon>
    </lineage>
</organism>
<comment type="caution">
    <text evidence="2">The sequence shown here is derived from an EMBL/GenBank/DDBJ whole genome shotgun (WGS) entry which is preliminary data.</text>
</comment>
<evidence type="ECO:0000256" key="1">
    <source>
        <dbReference type="SAM" id="SignalP"/>
    </source>
</evidence>
<sequence>MMRQALAVLGLGLLLGSALARPAAAQWPQPEGGGQIILQMAPYWANQDGFDSRGNRVPGRGSVTRLDISPYWEHGLTQRWTVGFAPRLQASWMDQGSARHEGFGLADASIFARYTVYRGDFNVLAVQGTVVTPGVGGRHNTYIADPHPSFEARVLYGHSVELPRGMSAFGSVAGAYRFRPGSAADELRADVTLGVRPLPDWMVMAQYFGTYGLRNNGPNGPDYAIHRAQFSIVHDLNARHSIQLGYMRELAGRRVSLGQAVMAAWWYRY</sequence>
<protein>
    <recommendedName>
        <fullName evidence="4">Transporter</fullName>
    </recommendedName>
</protein>
<dbReference type="OrthoDB" id="7627828at2"/>
<keyword evidence="3" id="KW-1185">Reference proteome</keyword>
<evidence type="ECO:0008006" key="4">
    <source>
        <dbReference type="Google" id="ProtNLM"/>
    </source>
</evidence>
<proteinExistence type="predicted"/>
<dbReference type="AlphaFoldDB" id="A0A437M3P2"/>
<reference evidence="2 3" key="1">
    <citation type="submission" date="2019-01" db="EMBL/GenBank/DDBJ databases">
        <authorList>
            <person name="Chen W.-M."/>
        </authorList>
    </citation>
    <scope>NUCLEOTIDE SEQUENCE [LARGE SCALE GENOMIC DNA]</scope>
    <source>
        <strain evidence="2 3">CCP-6</strain>
    </source>
</reference>
<feature type="signal peptide" evidence="1">
    <location>
        <begin position="1"/>
        <end position="20"/>
    </location>
</feature>
<keyword evidence="1" id="KW-0732">Signal</keyword>
<feature type="chain" id="PRO_5019323813" description="Transporter" evidence="1">
    <location>
        <begin position="21"/>
        <end position="269"/>
    </location>
</feature>
<dbReference type="RefSeq" id="WP_127789173.1">
    <property type="nucleotide sequence ID" value="NZ_SACL01000007.1"/>
</dbReference>
<dbReference type="Proteomes" id="UP000282957">
    <property type="component" value="Unassembled WGS sequence"/>
</dbReference>
<evidence type="ECO:0000313" key="2">
    <source>
        <dbReference type="EMBL" id="RVT92319.1"/>
    </source>
</evidence>
<name>A0A437M3P2_9PROT</name>
<evidence type="ECO:0000313" key="3">
    <source>
        <dbReference type="Proteomes" id="UP000282957"/>
    </source>
</evidence>